<feature type="transmembrane region" description="Helical" evidence="9">
    <location>
        <begin position="35"/>
        <end position="54"/>
    </location>
</feature>
<accession>A0A1B2HSY3</accession>
<keyword evidence="7" id="KW-0067">ATP-binding</keyword>
<dbReference type="SUPFAM" id="SSF55874">
    <property type="entry name" value="ATPase domain of HSP90 chaperone/DNA topoisomerase II/histidine kinase"/>
    <property type="match status" value="1"/>
</dbReference>
<feature type="transmembrane region" description="Helical" evidence="9">
    <location>
        <begin position="159"/>
        <end position="176"/>
    </location>
</feature>
<feature type="domain" description="Histidine kinase/HSP90-like ATPase" evidence="10">
    <location>
        <begin position="315"/>
        <end position="405"/>
    </location>
</feature>
<evidence type="ECO:0000259" key="10">
    <source>
        <dbReference type="Pfam" id="PF02518"/>
    </source>
</evidence>
<evidence type="ECO:0000313" key="12">
    <source>
        <dbReference type="EMBL" id="ANZ40821.1"/>
    </source>
</evidence>
<organism evidence="12 13">
    <name type="scientific">Lentzea guizhouensis</name>
    <dbReference type="NCBI Taxonomy" id="1586287"/>
    <lineage>
        <taxon>Bacteria</taxon>
        <taxon>Bacillati</taxon>
        <taxon>Actinomycetota</taxon>
        <taxon>Actinomycetes</taxon>
        <taxon>Pseudonocardiales</taxon>
        <taxon>Pseudonocardiaceae</taxon>
        <taxon>Lentzea</taxon>
    </lineage>
</organism>
<sequence>MGLMGVRQFLAAGGATLFSARRLVRTPGPAEWRRIRLVLTFGAAAWVVFLNVVGPAELTFSHPSVPAWWFTGFAVAAVVLTLVHPLWAWRVLAVTMALEPVVLGGLRSAWGWPWTPGTVLAAGAVLLTVAQTYRQAVLVWVFFFSMVVVWAHMWDYRDIFLVSAIVGGVLVVGNAMRLRRVAEDERNEQSRRREVEEVRAATLEERAVIARELHDVVAHHMSVLALRAGSARYRFPGLPPELVGEFTEMQETAREGLTEMRRLLGVLRNSDGRAETAPQPRVEQIAELVDRLRGAGVAVTLQIGGDVQGVPDGVALSAYRIAQEALSNAVRHAPGSCVDVRVTAADGLELVVENGPAAGPAPAADDRAKHGLLGMRERVATLHGTFRAGPGERGGFVVAVTLPLTGNEG</sequence>
<evidence type="ECO:0000256" key="7">
    <source>
        <dbReference type="ARBA" id="ARBA00022840"/>
    </source>
</evidence>
<evidence type="ECO:0000256" key="4">
    <source>
        <dbReference type="ARBA" id="ARBA00022679"/>
    </source>
</evidence>
<dbReference type="AlphaFoldDB" id="A0A1B2HSY3"/>
<keyword evidence="9" id="KW-0472">Membrane</keyword>
<dbReference type="Gene3D" id="3.30.565.10">
    <property type="entry name" value="Histidine kinase-like ATPase, C-terminal domain"/>
    <property type="match status" value="1"/>
</dbReference>
<evidence type="ECO:0000313" key="13">
    <source>
        <dbReference type="Proteomes" id="UP000093053"/>
    </source>
</evidence>
<dbReference type="PANTHER" id="PTHR24421">
    <property type="entry name" value="NITRATE/NITRITE SENSOR PROTEIN NARX-RELATED"/>
    <property type="match status" value="1"/>
</dbReference>
<dbReference type="GO" id="GO:0016020">
    <property type="term" value="C:membrane"/>
    <property type="evidence" value="ECO:0007669"/>
    <property type="project" value="InterPro"/>
</dbReference>
<feature type="transmembrane region" description="Helical" evidence="9">
    <location>
        <begin position="109"/>
        <end position="129"/>
    </location>
</feature>
<dbReference type="STRING" id="1586287.BBK82_37385"/>
<keyword evidence="9" id="KW-0812">Transmembrane</keyword>
<keyword evidence="5" id="KW-0547">Nucleotide-binding</keyword>
<evidence type="ECO:0000259" key="11">
    <source>
        <dbReference type="Pfam" id="PF07730"/>
    </source>
</evidence>
<dbReference type="InterPro" id="IPR011712">
    <property type="entry name" value="Sig_transdc_His_kin_sub3_dim/P"/>
</dbReference>
<feature type="transmembrane region" description="Helical" evidence="9">
    <location>
        <begin position="136"/>
        <end position="153"/>
    </location>
</feature>
<evidence type="ECO:0000256" key="2">
    <source>
        <dbReference type="ARBA" id="ARBA00012438"/>
    </source>
</evidence>
<protein>
    <recommendedName>
        <fullName evidence="2">histidine kinase</fullName>
        <ecNumber evidence="2">2.7.13.3</ecNumber>
    </recommendedName>
</protein>
<dbReference type="InterPro" id="IPR036890">
    <property type="entry name" value="HATPase_C_sf"/>
</dbReference>
<dbReference type="EC" id="2.7.13.3" evidence="2"/>
<feature type="transmembrane region" description="Helical" evidence="9">
    <location>
        <begin position="66"/>
        <end position="89"/>
    </location>
</feature>
<keyword evidence="8" id="KW-0902">Two-component regulatory system</keyword>
<dbReference type="Pfam" id="PF07730">
    <property type="entry name" value="HisKA_3"/>
    <property type="match status" value="1"/>
</dbReference>
<name>A0A1B2HSY3_9PSEU</name>
<reference evidence="12 13" key="1">
    <citation type="submission" date="2016-07" db="EMBL/GenBank/DDBJ databases">
        <title>Complete genome sequence of the Lentzea guizhouensis DHS C013.</title>
        <authorList>
            <person name="Cao C."/>
        </authorList>
    </citation>
    <scope>NUCLEOTIDE SEQUENCE [LARGE SCALE GENOMIC DNA]</scope>
    <source>
        <strain evidence="12 13">DHS C013</strain>
    </source>
</reference>
<evidence type="ECO:0000256" key="5">
    <source>
        <dbReference type="ARBA" id="ARBA00022741"/>
    </source>
</evidence>
<comment type="catalytic activity">
    <reaction evidence="1">
        <text>ATP + protein L-histidine = ADP + protein N-phospho-L-histidine.</text>
        <dbReference type="EC" id="2.7.13.3"/>
    </reaction>
</comment>
<evidence type="ECO:0000256" key="6">
    <source>
        <dbReference type="ARBA" id="ARBA00022777"/>
    </source>
</evidence>
<dbReference type="GO" id="GO:0005524">
    <property type="term" value="F:ATP binding"/>
    <property type="evidence" value="ECO:0007669"/>
    <property type="project" value="UniProtKB-KW"/>
</dbReference>
<evidence type="ECO:0000256" key="9">
    <source>
        <dbReference type="SAM" id="Phobius"/>
    </source>
</evidence>
<dbReference type="Gene3D" id="1.20.5.1930">
    <property type="match status" value="1"/>
</dbReference>
<dbReference type="GO" id="GO:0000155">
    <property type="term" value="F:phosphorelay sensor kinase activity"/>
    <property type="evidence" value="ECO:0007669"/>
    <property type="project" value="InterPro"/>
</dbReference>
<gene>
    <name evidence="12" type="ORF">BBK82_37385</name>
</gene>
<evidence type="ECO:0000256" key="3">
    <source>
        <dbReference type="ARBA" id="ARBA00022553"/>
    </source>
</evidence>
<dbReference type="InterPro" id="IPR003594">
    <property type="entry name" value="HATPase_dom"/>
</dbReference>
<keyword evidence="4" id="KW-0808">Transferase</keyword>
<dbReference type="InterPro" id="IPR050482">
    <property type="entry name" value="Sensor_HK_TwoCompSys"/>
</dbReference>
<keyword evidence="13" id="KW-1185">Reference proteome</keyword>
<dbReference type="EMBL" id="CP016793">
    <property type="protein sequence ID" value="ANZ40821.1"/>
    <property type="molecule type" value="Genomic_DNA"/>
</dbReference>
<dbReference type="KEGG" id="led:BBK82_37385"/>
<dbReference type="GO" id="GO:0046983">
    <property type="term" value="F:protein dimerization activity"/>
    <property type="evidence" value="ECO:0007669"/>
    <property type="project" value="InterPro"/>
</dbReference>
<evidence type="ECO:0000256" key="8">
    <source>
        <dbReference type="ARBA" id="ARBA00023012"/>
    </source>
</evidence>
<dbReference type="Pfam" id="PF02518">
    <property type="entry name" value="HATPase_c"/>
    <property type="match status" value="1"/>
</dbReference>
<dbReference type="PANTHER" id="PTHR24421:SF10">
    <property type="entry name" value="NITRATE_NITRITE SENSOR PROTEIN NARQ"/>
    <property type="match status" value="1"/>
</dbReference>
<keyword evidence="6" id="KW-0418">Kinase</keyword>
<dbReference type="Proteomes" id="UP000093053">
    <property type="component" value="Chromosome"/>
</dbReference>
<feature type="domain" description="Signal transduction histidine kinase subgroup 3 dimerisation and phosphoacceptor" evidence="11">
    <location>
        <begin position="205"/>
        <end position="270"/>
    </location>
</feature>
<evidence type="ECO:0000256" key="1">
    <source>
        <dbReference type="ARBA" id="ARBA00000085"/>
    </source>
</evidence>
<keyword evidence="9" id="KW-1133">Transmembrane helix</keyword>
<dbReference type="CDD" id="cd16917">
    <property type="entry name" value="HATPase_UhpB-NarQ-NarX-like"/>
    <property type="match status" value="1"/>
</dbReference>
<keyword evidence="3" id="KW-0597">Phosphoprotein</keyword>
<proteinExistence type="predicted"/>